<evidence type="ECO:0000313" key="4">
    <source>
        <dbReference type="Proteomes" id="UP001201701"/>
    </source>
</evidence>
<dbReference type="PANTHER" id="PTHR36919">
    <property type="entry name" value="BLR1215 PROTEIN"/>
    <property type="match status" value="1"/>
</dbReference>
<organism evidence="3 4">
    <name type="scientific">Mesorhizobium retamae</name>
    <dbReference type="NCBI Taxonomy" id="2912854"/>
    <lineage>
        <taxon>Bacteria</taxon>
        <taxon>Pseudomonadati</taxon>
        <taxon>Pseudomonadota</taxon>
        <taxon>Alphaproteobacteria</taxon>
        <taxon>Hyphomicrobiales</taxon>
        <taxon>Phyllobacteriaceae</taxon>
        <taxon>Mesorhizobium</taxon>
    </lineage>
</organism>
<comment type="caution">
    <text evidence="3">The sequence shown here is derived from an EMBL/GenBank/DDBJ whole genome shotgun (WGS) entry which is preliminary data.</text>
</comment>
<sequence length="155" mass="16333">MRCAVALASLLLLTTAASAQTDIATTWLTHDGQGVVEIAPCGAKLCGRIVWLKTPTDDKGAALTDENNPSPKLRKRPICGLAVLSGLSPDKSGGWDGGKIYDPEEGDTYDATLKLAGPDRLTVTGYLGVKALGQTFTWKRYALPAGQRCSTAAQQ</sequence>
<dbReference type="Gene3D" id="2.40.128.520">
    <property type="match status" value="1"/>
</dbReference>
<evidence type="ECO:0000313" key="3">
    <source>
        <dbReference type="EMBL" id="MCG7507018.1"/>
    </source>
</evidence>
<accession>A0ABS9QHV4</accession>
<proteinExistence type="predicted"/>
<keyword evidence="4" id="KW-1185">Reference proteome</keyword>
<protein>
    <submittedName>
        <fullName evidence="3">DUF2147 domain-containing protein</fullName>
    </submittedName>
</protein>
<evidence type="ECO:0000259" key="2">
    <source>
        <dbReference type="Pfam" id="PF09917"/>
    </source>
</evidence>
<evidence type="ECO:0000256" key="1">
    <source>
        <dbReference type="SAM" id="SignalP"/>
    </source>
</evidence>
<feature type="domain" description="DUF2147" evidence="2">
    <location>
        <begin position="26"/>
        <end position="140"/>
    </location>
</feature>
<dbReference type="EMBL" id="JAKREW010000020">
    <property type="protein sequence ID" value="MCG7507018.1"/>
    <property type="molecule type" value="Genomic_DNA"/>
</dbReference>
<dbReference type="Proteomes" id="UP001201701">
    <property type="component" value="Unassembled WGS sequence"/>
</dbReference>
<dbReference type="PANTHER" id="PTHR36919:SF2">
    <property type="entry name" value="BLL6627 PROTEIN"/>
    <property type="match status" value="1"/>
</dbReference>
<name>A0ABS9QHV4_9HYPH</name>
<reference evidence="3 4" key="1">
    <citation type="submission" date="2022-02" db="EMBL/GenBank/DDBJ databases">
        <title>Draft genome sequence of Mezorhizobium retamae strain IRAMC:0171 isolated from Retama raetam nodules.</title>
        <authorList>
            <person name="Bengaied R."/>
            <person name="Sbissi I."/>
            <person name="Huber K."/>
            <person name="Ghodbane F."/>
            <person name="Nouioui I."/>
            <person name="Tarhouni M."/>
            <person name="Gtari M."/>
        </authorList>
    </citation>
    <scope>NUCLEOTIDE SEQUENCE [LARGE SCALE GENOMIC DNA]</scope>
    <source>
        <strain evidence="3 4">IRAMC:0171</strain>
    </source>
</reference>
<keyword evidence="1" id="KW-0732">Signal</keyword>
<dbReference type="Pfam" id="PF09917">
    <property type="entry name" value="DUF2147"/>
    <property type="match status" value="1"/>
</dbReference>
<feature type="chain" id="PRO_5046823998" evidence="1">
    <location>
        <begin position="20"/>
        <end position="155"/>
    </location>
</feature>
<dbReference type="RefSeq" id="WP_239367761.1">
    <property type="nucleotide sequence ID" value="NZ_JAKREW010000020.1"/>
</dbReference>
<feature type="signal peptide" evidence="1">
    <location>
        <begin position="1"/>
        <end position="19"/>
    </location>
</feature>
<gene>
    <name evidence="3" type="ORF">L4923_18480</name>
</gene>
<dbReference type="InterPro" id="IPR019223">
    <property type="entry name" value="DUF2147"/>
</dbReference>